<keyword evidence="1" id="KW-0614">Plasmid</keyword>
<name>E0UN12_GLOV7</name>
<accession>E0UN12</accession>
<gene>
    <name evidence="1" type="ordered locus">Cyan7822_6587</name>
</gene>
<dbReference type="Proteomes" id="UP000008206">
    <property type="component" value="Plasmid Cy782202"/>
</dbReference>
<sequence length="87" mass="9453">MIASTTTFSPKSRQKLIATLYKLVPEQLEQLILILNPPAGIIPPLPASQGTRASAVVSWAESPSGRGLLQVQEALEIILEINFEDLE</sequence>
<dbReference type="KEGG" id="cyj:Cyan7822_6587"/>
<evidence type="ECO:0000313" key="1">
    <source>
        <dbReference type="EMBL" id="ADN18342.1"/>
    </source>
</evidence>
<reference evidence="2" key="1">
    <citation type="journal article" date="2011" name="MBio">
        <title>Novel metabolic attributes of the genus Cyanothece, comprising a group of unicellular nitrogen-fixing Cyanobacteria.</title>
        <authorList>
            <person name="Bandyopadhyay A."/>
            <person name="Elvitigala T."/>
            <person name="Welsh E."/>
            <person name="Stockel J."/>
            <person name="Liberton M."/>
            <person name="Min H."/>
            <person name="Sherman L.A."/>
            <person name="Pakrasi H.B."/>
        </authorList>
    </citation>
    <scope>NUCLEOTIDE SEQUENCE [LARGE SCALE GENOMIC DNA]</scope>
    <source>
        <strain evidence="2">PCC 7822</strain>
        <plasmid evidence="2">Cy782202</plasmid>
    </source>
</reference>
<organism evidence="1 2">
    <name type="scientific">Gloeothece verrucosa (strain PCC 7822)</name>
    <name type="common">Cyanothece sp. (strain PCC 7822)</name>
    <dbReference type="NCBI Taxonomy" id="497965"/>
    <lineage>
        <taxon>Bacteria</taxon>
        <taxon>Bacillati</taxon>
        <taxon>Cyanobacteriota</taxon>
        <taxon>Cyanophyceae</taxon>
        <taxon>Oscillatoriophycideae</taxon>
        <taxon>Chroococcales</taxon>
        <taxon>Aphanothecaceae</taxon>
        <taxon>Gloeothece</taxon>
        <taxon>Gloeothece verrucosa</taxon>
    </lineage>
</organism>
<dbReference type="HOGENOM" id="CLU_185095_0_0_3"/>
<dbReference type="EMBL" id="CP002200">
    <property type="protein sequence ID" value="ADN18342.1"/>
    <property type="molecule type" value="Genomic_DNA"/>
</dbReference>
<keyword evidence="2" id="KW-1185">Reference proteome</keyword>
<proteinExistence type="predicted"/>
<dbReference type="RefSeq" id="WP_013335084.1">
    <property type="nucleotide sequence ID" value="NC_014534.1"/>
</dbReference>
<dbReference type="OrthoDB" id="419058at2"/>
<geneLocation type="plasmid" evidence="1 2">
    <name>Cy782202</name>
</geneLocation>
<protein>
    <submittedName>
        <fullName evidence="1">Uncharacterized protein</fullName>
    </submittedName>
</protein>
<evidence type="ECO:0000313" key="2">
    <source>
        <dbReference type="Proteomes" id="UP000008206"/>
    </source>
</evidence>
<dbReference type="AlphaFoldDB" id="E0UN12"/>